<feature type="transmembrane region" description="Helical" evidence="7">
    <location>
        <begin position="48"/>
        <end position="77"/>
    </location>
</feature>
<feature type="compositionally biased region" description="Polar residues" evidence="6">
    <location>
        <begin position="345"/>
        <end position="359"/>
    </location>
</feature>
<dbReference type="InterPro" id="IPR020846">
    <property type="entry name" value="MFS_dom"/>
</dbReference>
<dbReference type="GO" id="GO:0022857">
    <property type="term" value="F:transmembrane transporter activity"/>
    <property type="evidence" value="ECO:0007669"/>
    <property type="project" value="InterPro"/>
</dbReference>
<feature type="transmembrane region" description="Helical" evidence="7">
    <location>
        <begin position="243"/>
        <end position="265"/>
    </location>
</feature>
<sequence>MGLRNWITRPIKGHHIGVEDLTAGGSGIPEIRRRRWTLATIDAAPFQIWVVVVAGIGFLTDAFGLFALNVVTPMLGYVYWPHNPQSDTPSVNSEVKTAMMCSTLAGTMIGQIGFGFAADRLGRRKMYGLELVIIIVGTMLLLMSSNGEKNSMAIGGWLITWRAIMGIGIGADCPLSAVITAEFAPRKHRARMLSWVFFAQPVGQLLANVLSLAAVEAYKPWIEKVGPACKDNDFECFRAIDRLWRLVIGIGVVPATIALVFRFTIPESPRYMLDILQNTKGTLEDTANYFGAPEVNPENGEAEMSDILQHAAPTRPISWHSSNCSEIAPDEIVHSDDESIHRISNEQSRPNALQATQPSPGDPDFVPPLASWADAKKFFITEKNWQYLLGTSLAWLFLDFAFYGLGLSSPKIVNHIWEADPDKKQSVYESLSGNSKHTLVMVSIGTVVGGLLMIKLVKYVSPKVIQFWGFVVLFVLFIATGSAWTTLLDNSRSGLIILYVLSHIAFNLGPNVTTFIIPAEIFPTRYRCTCHGIAAASGKLGSWVVQIFIAYAFQSDKKGQGNLKWEERRDFGHVLQVMSAFMLAGAVTTYFLVPETRDHDNKSRTLEVLACGKKMIDELNRQRKKEDEDE</sequence>
<dbReference type="PANTHER" id="PTHR23511">
    <property type="entry name" value="SYNAPTIC VESICLE GLYCOPROTEIN 2"/>
    <property type="match status" value="1"/>
</dbReference>
<keyword evidence="2" id="KW-0813">Transport</keyword>
<evidence type="ECO:0000313" key="9">
    <source>
        <dbReference type="EMBL" id="EOA81045.1"/>
    </source>
</evidence>
<dbReference type="InterPro" id="IPR005829">
    <property type="entry name" value="Sugar_transporter_CS"/>
</dbReference>
<keyword evidence="5 7" id="KW-0472">Membrane</keyword>
<feature type="transmembrane region" description="Helical" evidence="7">
    <location>
        <begin position="464"/>
        <end position="484"/>
    </location>
</feature>
<keyword evidence="10" id="KW-1185">Reference proteome</keyword>
<evidence type="ECO:0000256" key="7">
    <source>
        <dbReference type="SAM" id="Phobius"/>
    </source>
</evidence>
<feature type="transmembrane region" description="Helical" evidence="7">
    <location>
        <begin position="97"/>
        <end position="117"/>
    </location>
</feature>
<evidence type="ECO:0000256" key="5">
    <source>
        <dbReference type="ARBA" id="ARBA00023136"/>
    </source>
</evidence>
<evidence type="ECO:0000259" key="8">
    <source>
        <dbReference type="PROSITE" id="PS50850"/>
    </source>
</evidence>
<dbReference type="Gene3D" id="1.20.1250.20">
    <property type="entry name" value="MFS general substrate transporter like domains"/>
    <property type="match status" value="2"/>
</dbReference>
<accession>R0I603</accession>
<evidence type="ECO:0000256" key="1">
    <source>
        <dbReference type="ARBA" id="ARBA00004141"/>
    </source>
</evidence>
<dbReference type="eggNOG" id="KOG0252">
    <property type="taxonomic scope" value="Eukaryota"/>
</dbReference>
<dbReference type="HOGENOM" id="CLU_001265_46_14_1"/>
<feature type="transmembrane region" description="Helical" evidence="7">
    <location>
        <begin position="193"/>
        <end position="215"/>
    </location>
</feature>
<evidence type="ECO:0000313" key="10">
    <source>
        <dbReference type="Proteomes" id="UP000016935"/>
    </source>
</evidence>
<dbReference type="PROSITE" id="PS00217">
    <property type="entry name" value="SUGAR_TRANSPORT_2"/>
    <property type="match status" value="1"/>
</dbReference>
<organism evidence="9 10">
    <name type="scientific">Exserohilum turcicum (strain 28A)</name>
    <name type="common">Northern leaf blight fungus</name>
    <name type="synonym">Setosphaeria turcica</name>
    <dbReference type="NCBI Taxonomy" id="671987"/>
    <lineage>
        <taxon>Eukaryota</taxon>
        <taxon>Fungi</taxon>
        <taxon>Dikarya</taxon>
        <taxon>Ascomycota</taxon>
        <taxon>Pezizomycotina</taxon>
        <taxon>Dothideomycetes</taxon>
        <taxon>Pleosporomycetidae</taxon>
        <taxon>Pleosporales</taxon>
        <taxon>Pleosporineae</taxon>
        <taxon>Pleosporaceae</taxon>
        <taxon>Exserohilum</taxon>
    </lineage>
</organism>
<feature type="transmembrane region" description="Helical" evidence="7">
    <location>
        <begin position="385"/>
        <end position="405"/>
    </location>
</feature>
<reference evidence="9 10" key="1">
    <citation type="journal article" date="2012" name="PLoS Pathog.">
        <title>Diverse lifestyles and strategies of plant pathogenesis encoded in the genomes of eighteen Dothideomycetes fungi.</title>
        <authorList>
            <person name="Ohm R.A."/>
            <person name="Feau N."/>
            <person name="Henrissat B."/>
            <person name="Schoch C.L."/>
            <person name="Horwitz B.A."/>
            <person name="Barry K.W."/>
            <person name="Condon B.J."/>
            <person name="Copeland A.C."/>
            <person name="Dhillon B."/>
            <person name="Glaser F."/>
            <person name="Hesse C.N."/>
            <person name="Kosti I."/>
            <person name="LaButti K."/>
            <person name="Lindquist E.A."/>
            <person name="Lucas S."/>
            <person name="Salamov A.A."/>
            <person name="Bradshaw R.E."/>
            <person name="Ciuffetti L."/>
            <person name="Hamelin R.C."/>
            <person name="Kema G.H.J."/>
            <person name="Lawrence C."/>
            <person name="Scott J.A."/>
            <person name="Spatafora J.W."/>
            <person name="Turgeon B.G."/>
            <person name="de Wit P.J.G.M."/>
            <person name="Zhong S."/>
            <person name="Goodwin S.B."/>
            <person name="Grigoriev I.V."/>
        </authorList>
    </citation>
    <scope>NUCLEOTIDE SEQUENCE [LARGE SCALE GENOMIC DNA]</scope>
    <source>
        <strain evidence="10">28A</strain>
    </source>
</reference>
<dbReference type="InterPro" id="IPR005828">
    <property type="entry name" value="MFS_sugar_transport-like"/>
</dbReference>
<protein>
    <recommendedName>
        <fullName evidence="8">Major facilitator superfamily (MFS) profile domain-containing protein</fullName>
    </recommendedName>
</protein>
<feature type="transmembrane region" description="Helical" evidence="7">
    <location>
        <begin position="129"/>
        <end position="147"/>
    </location>
</feature>
<feature type="transmembrane region" description="Helical" evidence="7">
    <location>
        <begin position="496"/>
        <end position="517"/>
    </location>
</feature>
<evidence type="ECO:0000256" key="6">
    <source>
        <dbReference type="SAM" id="MobiDB-lite"/>
    </source>
</evidence>
<dbReference type="EMBL" id="KB908877">
    <property type="protein sequence ID" value="EOA81045.1"/>
    <property type="molecule type" value="Genomic_DNA"/>
</dbReference>
<feature type="transmembrane region" description="Helical" evidence="7">
    <location>
        <begin position="159"/>
        <end position="181"/>
    </location>
</feature>
<evidence type="ECO:0000256" key="2">
    <source>
        <dbReference type="ARBA" id="ARBA00022448"/>
    </source>
</evidence>
<dbReference type="PROSITE" id="PS50850">
    <property type="entry name" value="MFS"/>
    <property type="match status" value="1"/>
</dbReference>
<dbReference type="OrthoDB" id="433512at2759"/>
<dbReference type="GeneID" id="19402799"/>
<comment type="subcellular location">
    <subcellularLocation>
        <location evidence="1">Membrane</location>
        <topology evidence="1">Multi-pass membrane protein</topology>
    </subcellularLocation>
</comment>
<keyword evidence="4 7" id="KW-1133">Transmembrane helix</keyword>
<dbReference type="InterPro" id="IPR036259">
    <property type="entry name" value="MFS_trans_sf"/>
</dbReference>
<name>R0I603_EXST2</name>
<dbReference type="RefSeq" id="XP_008031201.1">
    <property type="nucleotide sequence ID" value="XM_008033010.1"/>
</dbReference>
<proteinExistence type="predicted"/>
<dbReference type="SUPFAM" id="SSF103473">
    <property type="entry name" value="MFS general substrate transporter"/>
    <property type="match status" value="1"/>
</dbReference>
<reference evidence="9 10" key="2">
    <citation type="journal article" date="2013" name="PLoS Genet.">
        <title>Comparative genome structure, secondary metabolite, and effector coding capacity across Cochliobolus pathogens.</title>
        <authorList>
            <person name="Condon B.J."/>
            <person name="Leng Y."/>
            <person name="Wu D."/>
            <person name="Bushley K.E."/>
            <person name="Ohm R.A."/>
            <person name="Otillar R."/>
            <person name="Martin J."/>
            <person name="Schackwitz W."/>
            <person name="Grimwood J."/>
            <person name="MohdZainudin N."/>
            <person name="Xue C."/>
            <person name="Wang R."/>
            <person name="Manning V.A."/>
            <person name="Dhillon B."/>
            <person name="Tu Z.J."/>
            <person name="Steffenson B.J."/>
            <person name="Salamov A."/>
            <person name="Sun H."/>
            <person name="Lowry S."/>
            <person name="LaButti K."/>
            <person name="Han J."/>
            <person name="Copeland A."/>
            <person name="Lindquist E."/>
            <person name="Barry K."/>
            <person name="Schmutz J."/>
            <person name="Baker S.E."/>
            <person name="Ciuffetti L.M."/>
            <person name="Grigoriev I.V."/>
            <person name="Zhong S."/>
            <person name="Turgeon B.G."/>
        </authorList>
    </citation>
    <scope>NUCLEOTIDE SEQUENCE [LARGE SCALE GENOMIC DNA]</scope>
    <source>
        <strain evidence="10">28A</strain>
    </source>
</reference>
<feature type="transmembrane region" description="Helical" evidence="7">
    <location>
        <begin position="529"/>
        <end position="553"/>
    </location>
</feature>
<dbReference type="Pfam" id="PF00083">
    <property type="entry name" value="Sugar_tr"/>
    <property type="match status" value="2"/>
</dbReference>
<keyword evidence="3 7" id="KW-0812">Transmembrane</keyword>
<evidence type="ECO:0000256" key="4">
    <source>
        <dbReference type="ARBA" id="ARBA00022989"/>
    </source>
</evidence>
<feature type="region of interest" description="Disordered" evidence="6">
    <location>
        <begin position="336"/>
        <end position="360"/>
    </location>
</feature>
<dbReference type="PANTHER" id="PTHR23511:SF34">
    <property type="entry name" value="SYNAPTIC VESICLE GLYCOPROTEIN 2"/>
    <property type="match status" value="1"/>
</dbReference>
<dbReference type="GO" id="GO:0016020">
    <property type="term" value="C:membrane"/>
    <property type="evidence" value="ECO:0007669"/>
    <property type="project" value="UniProtKB-SubCell"/>
</dbReference>
<gene>
    <name evidence="9" type="ORF">SETTUDRAFT_24556</name>
</gene>
<feature type="domain" description="Major facilitator superfamily (MFS) profile" evidence="8">
    <location>
        <begin position="50"/>
        <end position="597"/>
    </location>
</feature>
<feature type="transmembrane region" description="Helical" evidence="7">
    <location>
        <begin position="573"/>
        <end position="593"/>
    </location>
</feature>
<dbReference type="Proteomes" id="UP000016935">
    <property type="component" value="Unassembled WGS sequence"/>
</dbReference>
<feature type="transmembrane region" description="Helical" evidence="7">
    <location>
        <begin position="438"/>
        <end position="457"/>
    </location>
</feature>
<evidence type="ECO:0000256" key="3">
    <source>
        <dbReference type="ARBA" id="ARBA00022692"/>
    </source>
</evidence>
<dbReference type="AlphaFoldDB" id="R0I603"/>